<protein>
    <submittedName>
        <fullName evidence="2">Uncharacterized protein YbjT (DUF2867 family)</fullName>
    </submittedName>
</protein>
<dbReference type="InterPro" id="IPR036291">
    <property type="entry name" value="NAD(P)-bd_dom_sf"/>
</dbReference>
<accession>A0ABU2ATX4</accession>
<dbReference type="Pfam" id="PF13460">
    <property type="entry name" value="NAD_binding_10"/>
    <property type="match status" value="1"/>
</dbReference>
<comment type="caution">
    <text evidence="2">The sequence shown here is derived from an EMBL/GenBank/DDBJ whole genome shotgun (WGS) entry which is preliminary data.</text>
</comment>
<dbReference type="RefSeq" id="WP_310285819.1">
    <property type="nucleotide sequence ID" value="NZ_BAAAOM010000001.1"/>
</dbReference>
<name>A0ABU2ATX4_9ACTN</name>
<proteinExistence type="predicted"/>
<dbReference type="EMBL" id="JAVDYD010000001">
    <property type="protein sequence ID" value="MDR7340495.1"/>
    <property type="molecule type" value="Genomic_DNA"/>
</dbReference>
<dbReference type="Gene3D" id="3.40.50.720">
    <property type="entry name" value="NAD(P)-binding Rossmann-like Domain"/>
    <property type="match status" value="1"/>
</dbReference>
<reference evidence="2 3" key="1">
    <citation type="submission" date="2023-07" db="EMBL/GenBank/DDBJ databases">
        <title>Sequencing the genomes of 1000 actinobacteria strains.</title>
        <authorList>
            <person name="Klenk H.-P."/>
        </authorList>
    </citation>
    <scope>NUCLEOTIDE SEQUENCE [LARGE SCALE GENOMIC DNA]</scope>
    <source>
        <strain evidence="2 3">DSM 44724</strain>
    </source>
</reference>
<evidence type="ECO:0000313" key="2">
    <source>
        <dbReference type="EMBL" id="MDR7340495.1"/>
    </source>
</evidence>
<dbReference type="Proteomes" id="UP001183604">
    <property type="component" value="Unassembled WGS sequence"/>
</dbReference>
<dbReference type="Gene3D" id="3.90.25.10">
    <property type="entry name" value="UDP-galactose 4-epimerase, domain 1"/>
    <property type="match status" value="1"/>
</dbReference>
<dbReference type="SUPFAM" id="SSF51735">
    <property type="entry name" value="NAD(P)-binding Rossmann-fold domains"/>
    <property type="match status" value="1"/>
</dbReference>
<dbReference type="PANTHER" id="PTHR43162">
    <property type="match status" value="1"/>
</dbReference>
<sequence length="277" mass="29828">MNRNQVLVLGGTGTTGRRINARLAARGITHRSASRTSEPRFDWNDSATWDAVIEGVRSVYLLPLDGEVLTRPFVKRAKELGVERVVLHSGRGVDVPGYMDLSAPAAQTHIDGEDAVRSSGLEWTILRPGWFAQNFSEGFFAEAVKAGEMRFPAGDGAATFVDVEDIADVAVAALTEDGHAGKTYELSGPRALSLNEVARILGKARGKRVVYTAITVAAFVAESVAQGWAEEDAKGFAEVFHPLRTGLDAHYSSGVEEALGRKPRTFEAFAESAARIL</sequence>
<gene>
    <name evidence="2" type="ORF">J2S69_004214</name>
</gene>
<organism evidence="2 3">
    <name type="scientific">Glycomyces lechevalierae</name>
    <dbReference type="NCBI Taxonomy" id="256034"/>
    <lineage>
        <taxon>Bacteria</taxon>
        <taxon>Bacillati</taxon>
        <taxon>Actinomycetota</taxon>
        <taxon>Actinomycetes</taxon>
        <taxon>Glycomycetales</taxon>
        <taxon>Glycomycetaceae</taxon>
        <taxon>Glycomyces</taxon>
    </lineage>
</organism>
<dbReference type="PANTHER" id="PTHR43162:SF1">
    <property type="entry name" value="PRESTALK A DIFFERENTIATION PROTEIN A"/>
    <property type="match status" value="1"/>
</dbReference>
<dbReference type="InterPro" id="IPR016040">
    <property type="entry name" value="NAD(P)-bd_dom"/>
</dbReference>
<dbReference type="InterPro" id="IPR051604">
    <property type="entry name" value="Ergot_Alk_Oxidoreductase"/>
</dbReference>
<keyword evidence="3" id="KW-1185">Reference proteome</keyword>
<feature type="domain" description="NAD(P)-binding" evidence="1">
    <location>
        <begin position="10"/>
        <end position="176"/>
    </location>
</feature>
<evidence type="ECO:0000313" key="3">
    <source>
        <dbReference type="Proteomes" id="UP001183604"/>
    </source>
</evidence>
<evidence type="ECO:0000259" key="1">
    <source>
        <dbReference type="Pfam" id="PF13460"/>
    </source>
</evidence>